<reference evidence="1" key="1">
    <citation type="submission" date="2023-06" db="EMBL/GenBank/DDBJ databases">
        <title>Genome-scale phylogeny and comparative genomics of the fungal order Sordariales.</title>
        <authorList>
            <consortium name="Lawrence Berkeley National Laboratory"/>
            <person name="Hensen N."/>
            <person name="Bonometti L."/>
            <person name="Westerberg I."/>
            <person name="Brannstrom I.O."/>
            <person name="Guillou S."/>
            <person name="Cros-Aarteil S."/>
            <person name="Calhoun S."/>
            <person name="Haridas S."/>
            <person name="Kuo A."/>
            <person name="Mondo S."/>
            <person name="Pangilinan J."/>
            <person name="Riley R."/>
            <person name="LaButti K."/>
            <person name="Andreopoulos B."/>
            <person name="Lipzen A."/>
            <person name="Chen C."/>
            <person name="Yanf M."/>
            <person name="Daum C."/>
            <person name="Ng V."/>
            <person name="Clum A."/>
            <person name="Steindorff A."/>
            <person name="Ohm R."/>
            <person name="Martin F."/>
            <person name="Silar P."/>
            <person name="Natvig D."/>
            <person name="Lalanne C."/>
            <person name="Gautier V."/>
            <person name="Ament-velasquez S.L."/>
            <person name="Kruys A."/>
            <person name="Hutchinson M.I."/>
            <person name="Powell A.J."/>
            <person name="Barry K."/>
            <person name="Miller A.N."/>
            <person name="Grigoriev I.V."/>
            <person name="Debuchy R."/>
            <person name="Gladieux P."/>
            <person name="Thoren M.H."/>
            <person name="Johannesson H."/>
        </authorList>
    </citation>
    <scope>NUCLEOTIDE SEQUENCE</scope>
    <source>
        <strain evidence="1">SMH2392-1A</strain>
    </source>
</reference>
<accession>A0AA40AL70</accession>
<dbReference type="AlphaFoldDB" id="A0AA40AL70"/>
<dbReference type="GeneID" id="85331223"/>
<feature type="non-terminal residue" evidence="1">
    <location>
        <position position="381"/>
    </location>
</feature>
<evidence type="ECO:0000313" key="1">
    <source>
        <dbReference type="EMBL" id="KAK0717762.1"/>
    </source>
</evidence>
<organism evidence="1 2">
    <name type="scientific">Lasiosphaeria miniovina</name>
    <dbReference type="NCBI Taxonomy" id="1954250"/>
    <lineage>
        <taxon>Eukaryota</taxon>
        <taxon>Fungi</taxon>
        <taxon>Dikarya</taxon>
        <taxon>Ascomycota</taxon>
        <taxon>Pezizomycotina</taxon>
        <taxon>Sordariomycetes</taxon>
        <taxon>Sordariomycetidae</taxon>
        <taxon>Sordariales</taxon>
        <taxon>Lasiosphaeriaceae</taxon>
        <taxon>Lasiosphaeria</taxon>
    </lineage>
</organism>
<keyword evidence="2" id="KW-1185">Reference proteome</keyword>
<dbReference type="Proteomes" id="UP001172101">
    <property type="component" value="Unassembled WGS sequence"/>
</dbReference>
<evidence type="ECO:0000313" key="2">
    <source>
        <dbReference type="Proteomes" id="UP001172101"/>
    </source>
</evidence>
<gene>
    <name evidence="1" type="ORF">B0T26DRAFT_872150</name>
</gene>
<dbReference type="RefSeq" id="XP_060296555.1">
    <property type="nucleotide sequence ID" value="XM_060447953.1"/>
</dbReference>
<dbReference type="EMBL" id="JAUIRO010000004">
    <property type="protein sequence ID" value="KAK0717762.1"/>
    <property type="molecule type" value="Genomic_DNA"/>
</dbReference>
<proteinExistence type="predicted"/>
<protein>
    <submittedName>
        <fullName evidence="1">Uncharacterized protein</fullName>
    </submittedName>
</protein>
<sequence length="381" mass="42046">MSQPIGRVVQEPVRLYGNGVAVTVIEPALRQLAVTSANFSPAEKTVKNLDKLLTAVQAHLHKLQSETAASDEYQAALLDANDLVRTAIYFANVPLRFMNTEAKRKMAVNTERKNLNSMISDVLQGRKYGDKTIRSRIDDASNLAFYSPTSDPKIIHEQNASLEIVLSQVSGLQTVLRKCGRNTESDIADALEAAMAAARQLKATYQKPLKVDPEHKSDFDLVNAQFQTEVNDKITNKSWSNLLAAGASANSAYAAYIKTMQTAAFDTKLKAIFVDHLKPHLTEETAKAFRVKKVNEETLKSVSHESISLLGFVEMVARIMAQSYSSLDPLATAIKTELASKLTFCYPSVLFICSGNRPTDRFAIASSKDLHTWSRSLDEMV</sequence>
<name>A0AA40AL70_9PEZI</name>
<comment type="caution">
    <text evidence="1">The sequence shown here is derived from an EMBL/GenBank/DDBJ whole genome shotgun (WGS) entry which is preliminary data.</text>
</comment>